<sequence>MRKAKKLTKKWLKKANKKTKKSANKLRKGLTKGHSGSKKDKDTQKAFDAYSSHGWKGQYRGGPANANGKWMNKPSGNAQRLPTKKSDGTDITYAEFDIDDVKPRSARRLVKGSDGNVYYTNDHYKTFKRVEK</sequence>
<evidence type="ECO:0000256" key="3">
    <source>
        <dbReference type="SAM" id="MobiDB-lite"/>
    </source>
</evidence>
<dbReference type="EMBL" id="JQBM01000002">
    <property type="protein sequence ID" value="KRN46385.1"/>
    <property type="molecule type" value="Genomic_DNA"/>
</dbReference>
<reference evidence="5 7" key="2">
    <citation type="submission" date="2018-06" db="EMBL/GenBank/DDBJ databases">
        <authorList>
            <consortium name="Pathogen Informatics"/>
            <person name="Doyle S."/>
        </authorList>
    </citation>
    <scope>NUCLEOTIDE SEQUENCE [LARGE SCALE GENOMIC DNA]</scope>
    <source>
        <strain evidence="5 7">NCTC13645</strain>
    </source>
</reference>
<dbReference type="SUPFAM" id="SSF53933">
    <property type="entry name" value="Microbial ribonucleases"/>
    <property type="match status" value="1"/>
</dbReference>
<dbReference type="Gene3D" id="3.10.450.30">
    <property type="entry name" value="Microbial ribonucleases"/>
    <property type="match status" value="1"/>
</dbReference>
<dbReference type="Proteomes" id="UP000051992">
    <property type="component" value="Unassembled WGS sequence"/>
</dbReference>
<proteinExistence type="predicted"/>
<dbReference type="EMBL" id="UHIV01000001">
    <property type="protein sequence ID" value="SUP52507.1"/>
    <property type="molecule type" value="Genomic_DNA"/>
</dbReference>
<evidence type="ECO:0000313" key="6">
    <source>
        <dbReference type="Proteomes" id="UP000051992"/>
    </source>
</evidence>
<keyword evidence="1" id="KW-0540">Nuclease</keyword>
<feature type="compositionally biased region" description="Basic residues" evidence="3">
    <location>
        <begin position="1"/>
        <end position="31"/>
    </location>
</feature>
<gene>
    <name evidence="4" type="ORF">IV50_GL000656</name>
    <name evidence="5" type="ORF">NCTC13645_00399</name>
</gene>
<evidence type="ECO:0000256" key="2">
    <source>
        <dbReference type="ARBA" id="ARBA00022801"/>
    </source>
</evidence>
<dbReference type="STRING" id="1629.IV50_GL000656"/>
<keyword evidence="2" id="KW-0378">Hydrolase</keyword>
<evidence type="ECO:0000313" key="5">
    <source>
        <dbReference type="EMBL" id="SUP52507.1"/>
    </source>
</evidence>
<dbReference type="InterPro" id="IPR016191">
    <property type="entry name" value="Ribonuclease/ribotoxin"/>
</dbReference>
<dbReference type="RefSeq" id="WP_057745014.1">
    <property type="nucleotide sequence ID" value="NZ_BJLU01000011.1"/>
</dbReference>
<dbReference type="GO" id="GO:0004521">
    <property type="term" value="F:RNA endonuclease activity"/>
    <property type="evidence" value="ECO:0007669"/>
    <property type="project" value="InterPro"/>
</dbReference>
<keyword evidence="6" id="KW-1185">Reference proteome</keyword>
<dbReference type="InterPro" id="IPR000026">
    <property type="entry name" value="N1-like"/>
</dbReference>
<dbReference type="PATRIC" id="fig|1629.5.peg.661"/>
<feature type="region of interest" description="Disordered" evidence="3">
    <location>
        <begin position="1"/>
        <end position="87"/>
    </location>
</feature>
<dbReference type="GO" id="GO:0016787">
    <property type="term" value="F:hydrolase activity"/>
    <property type="evidence" value="ECO:0007669"/>
    <property type="project" value="UniProtKB-KW"/>
</dbReference>
<name>A0A0R2H0F3_WEIVI</name>
<evidence type="ECO:0000313" key="7">
    <source>
        <dbReference type="Proteomes" id="UP000254621"/>
    </source>
</evidence>
<evidence type="ECO:0000313" key="4">
    <source>
        <dbReference type="EMBL" id="KRN46385.1"/>
    </source>
</evidence>
<dbReference type="AlphaFoldDB" id="A0A0R2H0F3"/>
<reference evidence="4 6" key="1">
    <citation type="journal article" date="2015" name="Genome Announc.">
        <title>Expanding the biotechnology potential of lactobacilli through comparative genomics of 213 strains and associated genera.</title>
        <authorList>
            <person name="Sun Z."/>
            <person name="Harris H.M."/>
            <person name="McCann A."/>
            <person name="Guo C."/>
            <person name="Argimon S."/>
            <person name="Zhang W."/>
            <person name="Yang X."/>
            <person name="Jeffery I.B."/>
            <person name="Cooney J.C."/>
            <person name="Kagawa T.F."/>
            <person name="Liu W."/>
            <person name="Song Y."/>
            <person name="Salvetti E."/>
            <person name="Wrobel A."/>
            <person name="Rasinkangas P."/>
            <person name="Parkhill J."/>
            <person name="Rea M.C."/>
            <person name="O'Sullivan O."/>
            <person name="Ritari J."/>
            <person name="Douillard F.P."/>
            <person name="Paul Ross R."/>
            <person name="Yang R."/>
            <person name="Briner A.E."/>
            <person name="Felis G.E."/>
            <person name="de Vos W.M."/>
            <person name="Barrangou R."/>
            <person name="Klaenhammer T.R."/>
            <person name="Caufield P.W."/>
            <person name="Cui Y."/>
            <person name="Zhang H."/>
            <person name="O'Toole P.W."/>
        </authorList>
    </citation>
    <scope>NUCLEOTIDE SEQUENCE [LARGE SCALE GENOMIC DNA]</scope>
    <source>
        <strain evidence="4 6">DSM 20410</strain>
    </source>
</reference>
<dbReference type="Proteomes" id="UP000254621">
    <property type="component" value="Unassembled WGS sequence"/>
</dbReference>
<protein>
    <submittedName>
        <fullName evidence="5">Ribonuclease</fullName>
    </submittedName>
</protein>
<accession>A0A0R2H0F3</accession>
<dbReference type="GO" id="GO:0003723">
    <property type="term" value="F:RNA binding"/>
    <property type="evidence" value="ECO:0007669"/>
    <property type="project" value="InterPro"/>
</dbReference>
<dbReference type="Pfam" id="PF00545">
    <property type="entry name" value="Ribonuclease"/>
    <property type="match status" value="1"/>
</dbReference>
<organism evidence="4 6">
    <name type="scientific">Weissella viridescens</name>
    <name type="common">Lactobacillus viridescens</name>
    <dbReference type="NCBI Taxonomy" id="1629"/>
    <lineage>
        <taxon>Bacteria</taxon>
        <taxon>Bacillati</taxon>
        <taxon>Bacillota</taxon>
        <taxon>Bacilli</taxon>
        <taxon>Lactobacillales</taxon>
        <taxon>Lactobacillaceae</taxon>
        <taxon>Weissella</taxon>
    </lineage>
</organism>
<evidence type="ECO:0000256" key="1">
    <source>
        <dbReference type="ARBA" id="ARBA00022722"/>
    </source>
</evidence>